<dbReference type="Proteomes" id="UP000789860">
    <property type="component" value="Unassembled WGS sequence"/>
</dbReference>
<accession>A0ACA9MGL8</accession>
<comment type="caution">
    <text evidence="1">The sequence shown here is derived from an EMBL/GenBank/DDBJ whole genome shotgun (WGS) entry which is preliminary data.</text>
</comment>
<protein>
    <submittedName>
        <fullName evidence="1">5313_t:CDS:1</fullName>
    </submittedName>
</protein>
<evidence type="ECO:0000313" key="2">
    <source>
        <dbReference type="Proteomes" id="UP000789860"/>
    </source>
</evidence>
<name>A0ACA9MGL8_9GLOM</name>
<gene>
    <name evidence="1" type="ORF">SCALOS_LOCUS6368</name>
</gene>
<proteinExistence type="predicted"/>
<evidence type="ECO:0000313" key="1">
    <source>
        <dbReference type="EMBL" id="CAG8585390.1"/>
    </source>
</evidence>
<dbReference type="EMBL" id="CAJVPM010012008">
    <property type="protein sequence ID" value="CAG8585390.1"/>
    <property type="molecule type" value="Genomic_DNA"/>
</dbReference>
<sequence>MIIIIIIKERTLPIDTPIIKPILVFIVGIDRIGVFEDGVGLIGVIEDRVELIGVIEDGVELIGVLLVSI</sequence>
<keyword evidence="2" id="KW-1185">Reference proteome</keyword>
<organism evidence="1 2">
    <name type="scientific">Scutellospora calospora</name>
    <dbReference type="NCBI Taxonomy" id="85575"/>
    <lineage>
        <taxon>Eukaryota</taxon>
        <taxon>Fungi</taxon>
        <taxon>Fungi incertae sedis</taxon>
        <taxon>Mucoromycota</taxon>
        <taxon>Glomeromycotina</taxon>
        <taxon>Glomeromycetes</taxon>
        <taxon>Diversisporales</taxon>
        <taxon>Gigasporaceae</taxon>
        <taxon>Scutellospora</taxon>
    </lineage>
</organism>
<reference evidence="1" key="1">
    <citation type="submission" date="2021-06" db="EMBL/GenBank/DDBJ databases">
        <authorList>
            <person name="Kallberg Y."/>
            <person name="Tangrot J."/>
            <person name="Rosling A."/>
        </authorList>
    </citation>
    <scope>NUCLEOTIDE SEQUENCE</scope>
    <source>
        <strain evidence="1">AU212A</strain>
    </source>
</reference>